<name>A0AB39KUP9_9CAUL</name>
<gene>
    <name evidence="3" type="ORF">ABOZ73_03670</name>
</gene>
<dbReference type="InterPro" id="IPR012429">
    <property type="entry name" value="HGSNAT_cat"/>
</dbReference>
<feature type="transmembrane region" description="Helical" evidence="1">
    <location>
        <begin position="21"/>
        <end position="42"/>
    </location>
</feature>
<feature type="transmembrane region" description="Helical" evidence="1">
    <location>
        <begin position="344"/>
        <end position="367"/>
    </location>
</feature>
<feature type="transmembrane region" description="Helical" evidence="1">
    <location>
        <begin position="202"/>
        <end position="220"/>
    </location>
</feature>
<sequence length="385" mass="41961">MMSTAHTVPTPSGRIRSIDALRGLVILLMLVDHAREFFFIHAQVSDPMDVQATSPALFFTRLAAHLCAPVFVALTGLGAWLYGAKQGGAPAASSFLLKRGLFLVGLELTVVSFAWTFSLTPSTLYLQVIWAIGLSMIALAGLVHLPRPALITVGLVIVLGHNLLDPITIAKGQPGHAIWAVLHERGFIDLPWGGRARTSYPLLPWIGIAALGYAMGPWFTRPQVERLRNLAMTGAAMLGLFVVLRTINIYGEPTPWTVQAEPLRTVMSVLNLTKYPPSADFVLLTLGVGALLLAWLEKAPERLVGLLAVFGGAPLFFYLIHLYGLHLLNVAGLTLLGPNQGEAFSVPGVAWLWLLAAAVAVPCWYACRWFAGVKRRSGRWWMKYL</sequence>
<feature type="transmembrane region" description="Helical" evidence="1">
    <location>
        <begin position="150"/>
        <end position="169"/>
    </location>
</feature>
<organism evidence="3">
    <name type="scientific">Caulobacter sp. 73W</name>
    <dbReference type="NCBI Taxonomy" id="3161137"/>
    <lineage>
        <taxon>Bacteria</taxon>
        <taxon>Pseudomonadati</taxon>
        <taxon>Pseudomonadota</taxon>
        <taxon>Alphaproteobacteria</taxon>
        <taxon>Caulobacterales</taxon>
        <taxon>Caulobacteraceae</taxon>
        <taxon>Caulobacter</taxon>
    </lineage>
</organism>
<evidence type="ECO:0000259" key="2">
    <source>
        <dbReference type="Pfam" id="PF07786"/>
    </source>
</evidence>
<feature type="transmembrane region" description="Helical" evidence="1">
    <location>
        <begin position="96"/>
        <end position="118"/>
    </location>
</feature>
<proteinExistence type="predicted"/>
<feature type="transmembrane region" description="Helical" evidence="1">
    <location>
        <begin position="303"/>
        <end position="324"/>
    </location>
</feature>
<feature type="transmembrane region" description="Helical" evidence="1">
    <location>
        <begin position="278"/>
        <end position="296"/>
    </location>
</feature>
<protein>
    <submittedName>
        <fullName evidence="3">DUF1624 domain-containing protein</fullName>
    </submittedName>
</protein>
<keyword evidence="1" id="KW-0812">Transmembrane</keyword>
<keyword evidence="1" id="KW-1133">Transmembrane helix</keyword>
<feature type="transmembrane region" description="Helical" evidence="1">
    <location>
        <begin position="124"/>
        <end position="143"/>
    </location>
</feature>
<accession>A0AB39KUP9</accession>
<keyword evidence="1" id="KW-0472">Membrane</keyword>
<dbReference type="PANTHER" id="PTHR40407:SF1">
    <property type="entry name" value="HEPARAN-ALPHA-GLUCOSAMINIDE N-ACETYLTRANSFERASE CATALYTIC DOMAIN-CONTAINING PROTEIN"/>
    <property type="match status" value="1"/>
</dbReference>
<dbReference type="Pfam" id="PF07786">
    <property type="entry name" value="HGSNAT_cat"/>
    <property type="match status" value="1"/>
</dbReference>
<feature type="transmembrane region" description="Helical" evidence="1">
    <location>
        <begin position="62"/>
        <end position="84"/>
    </location>
</feature>
<evidence type="ECO:0000256" key="1">
    <source>
        <dbReference type="SAM" id="Phobius"/>
    </source>
</evidence>
<evidence type="ECO:0000313" key="3">
    <source>
        <dbReference type="EMBL" id="XDO97531.1"/>
    </source>
</evidence>
<feature type="domain" description="Heparan-alpha-glucosaminide N-acetyltransferase catalytic" evidence="2">
    <location>
        <begin position="14"/>
        <end position="234"/>
    </location>
</feature>
<dbReference type="RefSeq" id="WP_369060812.1">
    <property type="nucleotide sequence ID" value="NZ_CP158375.1"/>
</dbReference>
<feature type="transmembrane region" description="Helical" evidence="1">
    <location>
        <begin position="227"/>
        <end position="247"/>
    </location>
</feature>
<dbReference type="AlphaFoldDB" id="A0AB39KUP9"/>
<dbReference type="PANTHER" id="PTHR40407">
    <property type="entry name" value="MEMBRANE PROTEIN-LIKE PROTEIN"/>
    <property type="match status" value="1"/>
</dbReference>
<reference evidence="3" key="1">
    <citation type="submission" date="2024-06" db="EMBL/GenBank/DDBJ databases">
        <title>Caulobacter inopinatus, sp. nov.</title>
        <authorList>
            <person name="Donachie S.P."/>
        </authorList>
    </citation>
    <scope>NUCLEOTIDE SEQUENCE</scope>
    <source>
        <strain evidence="3">73W</strain>
    </source>
</reference>
<dbReference type="EMBL" id="CP158375">
    <property type="protein sequence ID" value="XDO97531.1"/>
    <property type="molecule type" value="Genomic_DNA"/>
</dbReference>